<keyword evidence="2" id="KW-0808">Transferase</keyword>
<comment type="similarity">
    <text evidence="1">Belongs to the H-rev107 family.</text>
</comment>
<evidence type="ECO:0000256" key="5">
    <source>
        <dbReference type="SAM" id="Phobius"/>
    </source>
</evidence>
<evidence type="ECO:0000256" key="2">
    <source>
        <dbReference type="ARBA" id="ARBA00022679"/>
    </source>
</evidence>
<dbReference type="PANTHER" id="PTHR13943:SF77">
    <property type="entry name" value="LRAT DOMAIN-CONTAINING PROTEIN"/>
    <property type="match status" value="1"/>
</dbReference>
<accession>A0AAV4BQ47</accession>
<keyword evidence="3" id="KW-0378">Hydrolase</keyword>
<comment type="caution">
    <text evidence="7">The sequence shown here is derived from an EMBL/GenBank/DDBJ whole genome shotgun (WGS) entry which is preliminary data.</text>
</comment>
<keyword evidence="5" id="KW-0472">Membrane</keyword>
<evidence type="ECO:0000313" key="8">
    <source>
        <dbReference type="Proteomes" id="UP000735302"/>
    </source>
</evidence>
<dbReference type="Pfam" id="PF04970">
    <property type="entry name" value="LRAT"/>
    <property type="match status" value="1"/>
</dbReference>
<dbReference type="Gene3D" id="3.90.1720.10">
    <property type="entry name" value="endopeptidase domain like (from Nostoc punctiforme)"/>
    <property type="match status" value="1"/>
</dbReference>
<dbReference type="GO" id="GO:0008970">
    <property type="term" value="F:phospholipase A1 activity"/>
    <property type="evidence" value="ECO:0007669"/>
    <property type="project" value="TreeGrafter"/>
</dbReference>
<dbReference type="Proteomes" id="UP000735302">
    <property type="component" value="Unassembled WGS sequence"/>
</dbReference>
<gene>
    <name evidence="7" type="ORF">PoB_004767100</name>
</gene>
<keyword evidence="5" id="KW-0812">Transmembrane</keyword>
<dbReference type="EMBL" id="BLXT01005251">
    <property type="protein sequence ID" value="GFO21166.1"/>
    <property type="molecule type" value="Genomic_DNA"/>
</dbReference>
<dbReference type="GO" id="GO:0016410">
    <property type="term" value="F:N-acyltransferase activity"/>
    <property type="evidence" value="ECO:0007669"/>
    <property type="project" value="TreeGrafter"/>
</dbReference>
<dbReference type="InterPro" id="IPR007053">
    <property type="entry name" value="LRAT_dom"/>
</dbReference>
<feature type="domain" description="LRAT" evidence="6">
    <location>
        <begin position="18"/>
        <end position="137"/>
    </location>
</feature>
<evidence type="ECO:0000256" key="1">
    <source>
        <dbReference type="ARBA" id="ARBA00007824"/>
    </source>
</evidence>
<reference evidence="7 8" key="1">
    <citation type="journal article" date="2021" name="Elife">
        <title>Chloroplast acquisition without the gene transfer in kleptoplastic sea slugs, Plakobranchus ocellatus.</title>
        <authorList>
            <person name="Maeda T."/>
            <person name="Takahashi S."/>
            <person name="Yoshida T."/>
            <person name="Shimamura S."/>
            <person name="Takaki Y."/>
            <person name="Nagai Y."/>
            <person name="Toyoda A."/>
            <person name="Suzuki Y."/>
            <person name="Arimoto A."/>
            <person name="Ishii H."/>
            <person name="Satoh N."/>
            <person name="Nishiyama T."/>
            <person name="Hasebe M."/>
            <person name="Maruyama T."/>
            <person name="Minagawa J."/>
            <person name="Obokata J."/>
            <person name="Shigenobu S."/>
        </authorList>
    </citation>
    <scope>NUCLEOTIDE SEQUENCE [LARGE SCALE GENOMIC DNA]</scope>
</reference>
<protein>
    <submittedName>
        <fullName evidence="7">Hras-like suppressor 3</fullName>
    </submittedName>
</protein>
<name>A0AAV4BQ47_9GAST</name>
<dbReference type="GO" id="GO:0005737">
    <property type="term" value="C:cytoplasm"/>
    <property type="evidence" value="ECO:0007669"/>
    <property type="project" value="TreeGrafter"/>
</dbReference>
<dbReference type="GO" id="GO:0004623">
    <property type="term" value="F:phospholipase A2 activity"/>
    <property type="evidence" value="ECO:0007669"/>
    <property type="project" value="TreeGrafter"/>
</dbReference>
<organism evidence="7 8">
    <name type="scientific">Plakobranchus ocellatus</name>
    <dbReference type="NCBI Taxonomy" id="259542"/>
    <lineage>
        <taxon>Eukaryota</taxon>
        <taxon>Metazoa</taxon>
        <taxon>Spiralia</taxon>
        <taxon>Lophotrochozoa</taxon>
        <taxon>Mollusca</taxon>
        <taxon>Gastropoda</taxon>
        <taxon>Heterobranchia</taxon>
        <taxon>Euthyneura</taxon>
        <taxon>Panpulmonata</taxon>
        <taxon>Sacoglossa</taxon>
        <taxon>Placobranchoidea</taxon>
        <taxon>Plakobranchidae</taxon>
        <taxon>Plakobranchus</taxon>
    </lineage>
</organism>
<sequence>MNKGHNQRVLSELDRGDLVEFSRGPYSHWGVYYGNDMIVHLTSVHSEDMKGVSANLCCTGGSDFYIAEVRYDNFWDVVGNFRAKKNNKLDEKYTPFSGSEIINRANSKLGPLRYDLIFSNCEHFAKWCRYGISESDQAWRVEAGAGLAAHITAGAAIGGAVGAAASTAVGAAASTAVHVANRVATVYQFEKLQDIVSKSNGNTVFSFKDLPLLNITGGNGMATHKTVEMANKISETVRTVEAFERGYKQLELFSHLDGAVSGPVSTVFLSAAASSLKANAAMAGVAVVGGAALVCAAAAVGGAVCGGCYIAKKIKEAIEK</sequence>
<dbReference type="AlphaFoldDB" id="A0AAV4BQ47"/>
<evidence type="ECO:0000256" key="4">
    <source>
        <dbReference type="ARBA" id="ARBA00023098"/>
    </source>
</evidence>
<evidence type="ECO:0000313" key="7">
    <source>
        <dbReference type="EMBL" id="GFO21166.1"/>
    </source>
</evidence>
<keyword evidence="4" id="KW-0443">Lipid metabolism</keyword>
<proteinExistence type="inferred from homology"/>
<evidence type="ECO:0000256" key="3">
    <source>
        <dbReference type="ARBA" id="ARBA00022801"/>
    </source>
</evidence>
<keyword evidence="5" id="KW-1133">Transmembrane helix</keyword>
<dbReference type="PANTHER" id="PTHR13943">
    <property type="entry name" value="HRAS-LIKE SUPPRESSOR - RELATED"/>
    <property type="match status" value="1"/>
</dbReference>
<feature type="transmembrane region" description="Helical" evidence="5">
    <location>
        <begin position="280"/>
        <end position="311"/>
    </location>
</feature>
<keyword evidence="8" id="KW-1185">Reference proteome</keyword>
<dbReference type="GO" id="GO:0070292">
    <property type="term" value="P:N-acylphosphatidylethanolamine metabolic process"/>
    <property type="evidence" value="ECO:0007669"/>
    <property type="project" value="TreeGrafter"/>
</dbReference>
<dbReference type="PROSITE" id="PS51934">
    <property type="entry name" value="LRAT"/>
    <property type="match status" value="1"/>
</dbReference>
<evidence type="ECO:0000259" key="6">
    <source>
        <dbReference type="PROSITE" id="PS51934"/>
    </source>
</evidence>
<dbReference type="InterPro" id="IPR051496">
    <property type="entry name" value="H-rev107_PLA/AT"/>
</dbReference>